<name>A0ACB9DU99_CICIN</name>
<dbReference type="EMBL" id="CM042012">
    <property type="protein sequence ID" value="KAI3750263.1"/>
    <property type="molecule type" value="Genomic_DNA"/>
</dbReference>
<keyword evidence="2" id="KW-1185">Reference proteome</keyword>
<dbReference type="Proteomes" id="UP001055811">
    <property type="component" value="Linkage Group LG04"/>
</dbReference>
<sequence>MKELTMPIEFWLTYLYVASVKGVQRRLLFHPGIWTVRFRAEKKTWNAESESFVNLTNQHTHSYTSILP</sequence>
<comment type="caution">
    <text evidence="1">The sequence shown here is derived from an EMBL/GenBank/DDBJ whole genome shotgun (WGS) entry which is preliminary data.</text>
</comment>
<evidence type="ECO:0000313" key="2">
    <source>
        <dbReference type="Proteomes" id="UP001055811"/>
    </source>
</evidence>
<protein>
    <submittedName>
        <fullName evidence="1">Uncharacterized protein</fullName>
    </submittedName>
</protein>
<proteinExistence type="predicted"/>
<accession>A0ACB9DU99</accession>
<organism evidence="1 2">
    <name type="scientific">Cichorium intybus</name>
    <name type="common">Chicory</name>
    <dbReference type="NCBI Taxonomy" id="13427"/>
    <lineage>
        <taxon>Eukaryota</taxon>
        <taxon>Viridiplantae</taxon>
        <taxon>Streptophyta</taxon>
        <taxon>Embryophyta</taxon>
        <taxon>Tracheophyta</taxon>
        <taxon>Spermatophyta</taxon>
        <taxon>Magnoliopsida</taxon>
        <taxon>eudicotyledons</taxon>
        <taxon>Gunneridae</taxon>
        <taxon>Pentapetalae</taxon>
        <taxon>asterids</taxon>
        <taxon>campanulids</taxon>
        <taxon>Asterales</taxon>
        <taxon>Asteraceae</taxon>
        <taxon>Cichorioideae</taxon>
        <taxon>Cichorieae</taxon>
        <taxon>Cichoriinae</taxon>
        <taxon>Cichorium</taxon>
    </lineage>
</organism>
<reference evidence="1 2" key="2">
    <citation type="journal article" date="2022" name="Mol. Ecol. Resour.">
        <title>The genomes of chicory, endive, great burdock and yacon provide insights into Asteraceae paleo-polyploidization history and plant inulin production.</title>
        <authorList>
            <person name="Fan W."/>
            <person name="Wang S."/>
            <person name="Wang H."/>
            <person name="Wang A."/>
            <person name="Jiang F."/>
            <person name="Liu H."/>
            <person name="Zhao H."/>
            <person name="Xu D."/>
            <person name="Zhang Y."/>
        </authorList>
    </citation>
    <scope>NUCLEOTIDE SEQUENCE [LARGE SCALE GENOMIC DNA]</scope>
    <source>
        <strain evidence="2">cv. Punajuju</strain>
        <tissue evidence="1">Leaves</tissue>
    </source>
</reference>
<reference evidence="2" key="1">
    <citation type="journal article" date="2022" name="Mol. Ecol. Resour.">
        <title>The genomes of chicory, endive, great burdock and yacon provide insights into Asteraceae palaeo-polyploidization history and plant inulin production.</title>
        <authorList>
            <person name="Fan W."/>
            <person name="Wang S."/>
            <person name="Wang H."/>
            <person name="Wang A."/>
            <person name="Jiang F."/>
            <person name="Liu H."/>
            <person name="Zhao H."/>
            <person name="Xu D."/>
            <person name="Zhang Y."/>
        </authorList>
    </citation>
    <scope>NUCLEOTIDE SEQUENCE [LARGE SCALE GENOMIC DNA]</scope>
    <source>
        <strain evidence="2">cv. Punajuju</strain>
    </source>
</reference>
<evidence type="ECO:0000313" key="1">
    <source>
        <dbReference type="EMBL" id="KAI3750263.1"/>
    </source>
</evidence>
<gene>
    <name evidence="1" type="ORF">L2E82_20896</name>
</gene>